<protein>
    <submittedName>
        <fullName evidence="1">8401_t:CDS:1</fullName>
    </submittedName>
</protein>
<dbReference type="Proteomes" id="UP000789366">
    <property type="component" value="Unassembled WGS sequence"/>
</dbReference>
<feature type="non-terminal residue" evidence="1">
    <location>
        <position position="117"/>
    </location>
</feature>
<keyword evidence="2" id="KW-1185">Reference proteome</keyword>
<evidence type="ECO:0000313" key="1">
    <source>
        <dbReference type="EMBL" id="CAG8640250.1"/>
    </source>
</evidence>
<comment type="caution">
    <text evidence="1">The sequence shown here is derived from an EMBL/GenBank/DDBJ whole genome shotgun (WGS) entry which is preliminary data.</text>
</comment>
<accession>A0ACA9NDM4</accession>
<name>A0ACA9NDM4_9GLOM</name>
<sequence length="117" mass="13385">MIKQQTCKDLSRCNSNNLCDNTNKNDIKNESDKVVPLQQQLISQITDSKVVKIHGTPSKKRMKSFVEVLDRRVNNQIINNSETSSRAQRKCLLCEASGHYQKKCSNYKNKNKENVGN</sequence>
<dbReference type="EMBL" id="CAJVPW010012960">
    <property type="protein sequence ID" value="CAG8640250.1"/>
    <property type="molecule type" value="Genomic_DNA"/>
</dbReference>
<gene>
    <name evidence="1" type="ORF">SPELUC_LOCUS8537</name>
</gene>
<organism evidence="1 2">
    <name type="scientific">Cetraspora pellucida</name>
    <dbReference type="NCBI Taxonomy" id="1433469"/>
    <lineage>
        <taxon>Eukaryota</taxon>
        <taxon>Fungi</taxon>
        <taxon>Fungi incertae sedis</taxon>
        <taxon>Mucoromycota</taxon>
        <taxon>Glomeromycotina</taxon>
        <taxon>Glomeromycetes</taxon>
        <taxon>Diversisporales</taxon>
        <taxon>Gigasporaceae</taxon>
        <taxon>Cetraspora</taxon>
    </lineage>
</organism>
<proteinExistence type="predicted"/>
<reference evidence="1" key="1">
    <citation type="submission" date="2021-06" db="EMBL/GenBank/DDBJ databases">
        <authorList>
            <person name="Kallberg Y."/>
            <person name="Tangrot J."/>
            <person name="Rosling A."/>
        </authorList>
    </citation>
    <scope>NUCLEOTIDE SEQUENCE</scope>
    <source>
        <strain evidence="1">28 12/20/2015</strain>
    </source>
</reference>
<evidence type="ECO:0000313" key="2">
    <source>
        <dbReference type="Proteomes" id="UP000789366"/>
    </source>
</evidence>